<gene>
    <name evidence="2" type="ORF">ACFO0E_12850</name>
</gene>
<evidence type="ECO:0000313" key="2">
    <source>
        <dbReference type="EMBL" id="MFC4417286.1"/>
    </source>
</evidence>
<dbReference type="EMBL" id="JBHSEO010000057">
    <property type="protein sequence ID" value="MFC4417286.1"/>
    <property type="molecule type" value="Genomic_DNA"/>
</dbReference>
<accession>A0ABV8XH18</accession>
<feature type="domain" description="Beta-ketoacyl synthase-like N-terminal" evidence="1">
    <location>
        <begin position="10"/>
        <end position="215"/>
    </location>
</feature>
<name>A0ABV8XH18_9GAMM</name>
<dbReference type="Pfam" id="PF13723">
    <property type="entry name" value="Ketoacyl-synt_2"/>
    <property type="match status" value="1"/>
</dbReference>
<reference evidence="3" key="1">
    <citation type="journal article" date="2019" name="Int. J. Syst. Evol. Microbiol.">
        <title>The Global Catalogue of Microorganisms (GCM) 10K type strain sequencing project: providing services to taxonomists for standard genome sequencing and annotation.</title>
        <authorList>
            <consortium name="The Broad Institute Genomics Platform"/>
            <consortium name="The Broad Institute Genome Sequencing Center for Infectious Disease"/>
            <person name="Wu L."/>
            <person name="Ma J."/>
        </authorList>
    </citation>
    <scope>NUCLEOTIDE SEQUENCE [LARGE SCALE GENOMIC DNA]</scope>
    <source>
        <strain evidence="3">CCUG 49679</strain>
    </source>
</reference>
<dbReference type="InterPro" id="IPR014030">
    <property type="entry name" value="Ketoacyl_synth_N"/>
</dbReference>
<keyword evidence="3" id="KW-1185">Reference proteome</keyword>
<organism evidence="2 3">
    <name type="scientific">Chromohalobacter beijerinckii</name>
    <dbReference type="NCBI Taxonomy" id="86179"/>
    <lineage>
        <taxon>Bacteria</taxon>
        <taxon>Pseudomonadati</taxon>
        <taxon>Pseudomonadota</taxon>
        <taxon>Gammaproteobacteria</taxon>
        <taxon>Oceanospirillales</taxon>
        <taxon>Halomonadaceae</taxon>
        <taxon>Chromohalobacter</taxon>
    </lineage>
</organism>
<dbReference type="RefSeq" id="WP_246940260.1">
    <property type="nucleotide sequence ID" value="NZ_JAKGAK010000003.1"/>
</dbReference>
<evidence type="ECO:0000259" key="1">
    <source>
        <dbReference type="Pfam" id="PF13723"/>
    </source>
</evidence>
<dbReference type="Proteomes" id="UP001596015">
    <property type="component" value="Unassembled WGS sequence"/>
</dbReference>
<protein>
    <submittedName>
        <fullName evidence="2">Beta-ketoacyl synthase chain length factor</fullName>
    </submittedName>
</protein>
<comment type="caution">
    <text evidence="2">The sequence shown here is derived from an EMBL/GenBank/DDBJ whole genome shotgun (WGS) entry which is preliminary data.</text>
</comment>
<sequence length="229" mass="24694">MSSSLQIESWYAWSAAPVSCAGDERHDIASLSDLEPLPPLLRRRLDQAGRATCQILRRLDPEAACPIVHASRHGNTSLTWGLLTELNDGNPLSPGRFSMSVHNAVLGLHAIARDHRQPLQALAACGDELDALFDEALGYLAEGYPAVIAVFSESALPEAYQGLTSHPAAPCVVGMRLAASPDQSIADRPFAHTLSLLFGDNAQPTPLDVIAWLNDLDDQQRLERGNACQ</sequence>
<proteinExistence type="predicted"/>
<evidence type="ECO:0000313" key="3">
    <source>
        <dbReference type="Proteomes" id="UP001596015"/>
    </source>
</evidence>